<dbReference type="PROSITE" id="PS51635">
    <property type="entry name" value="PNPLA"/>
    <property type="match status" value="1"/>
</dbReference>
<dbReference type="InterPro" id="IPR016035">
    <property type="entry name" value="Acyl_Trfase/lysoPLipase"/>
</dbReference>
<dbReference type="STRING" id="1475481.GCA_000953855_02356"/>
<dbReference type="PANTHER" id="PTHR14226:SF57">
    <property type="entry name" value="BLR7027 PROTEIN"/>
    <property type="match status" value="1"/>
</dbReference>
<dbReference type="EMBL" id="DF970239">
    <property type="protein sequence ID" value="GAP66994.1"/>
    <property type="molecule type" value="Genomic_DNA"/>
</dbReference>
<evidence type="ECO:0000313" key="8">
    <source>
        <dbReference type="Proteomes" id="UP000253740"/>
    </source>
</evidence>
<dbReference type="OrthoDB" id="9798773at2"/>
<dbReference type="InterPro" id="IPR002641">
    <property type="entry name" value="PNPLA_dom"/>
</dbReference>
<evidence type="ECO:0000256" key="2">
    <source>
        <dbReference type="ARBA" id="ARBA00022963"/>
    </source>
</evidence>
<sequence>MLLLNAAHPHRGKRERLRIGLAIAGGGPIGAMWELGALRAIEDSIVGLDLAALDVYVGVSSGSFLAAALANGISTAEMTRIFLTGESADIPFRPEDFMRPAVLEYVRHAATLPRAFLEWLWTAARNPFDTRLSDVLLRMGSLLPTGVFDNDSVEGFLRRVLSMEGRTNDFRKLRRKLYVVAVELDSGKAVRFGSPGLDHVPISRAVEASAALPGLYPPVKIGGRWYVDGALARTLHASAAFDEGVSLVLGVNPLVPFDADLAQAAGRKIPDTLARGGLPGVLSQTFRTLLTSRMQTGLSKYAHNYPRADMVLVEPHADDVELFFTNIFSYAQRVRIAELAFRTTRADLLARAEELSPLLARHGLALDARRLAEPRTLRSSLPIYAGASRPAAKLAEALDDLDDALRQRRMRGARPRRPRRSRAASP</sequence>
<dbReference type="RefSeq" id="WP_062537549.1">
    <property type="nucleotide sequence ID" value="NZ_DF970239.1"/>
</dbReference>
<accession>A0A0K8QQ19</accession>
<evidence type="ECO:0000256" key="4">
    <source>
        <dbReference type="PROSITE-ProRule" id="PRU01161"/>
    </source>
</evidence>
<evidence type="ECO:0000256" key="5">
    <source>
        <dbReference type="SAM" id="MobiDB-lite"/>
    </source>
</evidence>
<feature type="domain" description="PNPLA" evidence="6">
    <location>
        <begin position="22"/>
        <end position="241"/>
    </location>
</feature>
<keyword evidence="2 4" id="KW-0442">Lipid degradation</keyword>
<protein>
    <submittedName>
        <fullName evidence="7">Patatin</fullName>
    </submittedName>
</protein>
<keyword evidence="1 4" id="KW-0378">Hydrolase</keyword>
<organism evidence="7">
    <name type="scientific">Mizugakiibacter sediminis</name>
    <dbReference type="NCBI Taxonomy" id="1475481"/>
    <lineage>
        <taxon>Bacteria</taxon>
        <taxon>Pseudomonadati</taxon>
        <taxon>Pseudomonadota</taxon>
        <taxon>Gammaproteobacteria</taxon>
        <taxon>Lysobacterales</taxon>
        <taxon>Rhodanobacteraceae</taxon>
        <taxon>Mizugakiibacter</taxon>
    </lineage>
</organism>
<feature type="active site" description="Proton acceptor" evidence="4">
    <location>
        <position position="228"/>
    </location>
</feature>
<dbReference type="PANTHER" id="PTHR14226">
    <property type="entry name" value="NEUROPATHY TARGET ESTERASE/SWISS CHEESE D.MELANOGASTER"/>
    <property type="match status" value="1"/>
</dbReference>
<feature type="region of interest" description="Disordered" evidence="5">
    <location>
        <begin position="407"/>
        <end position="426"/>
    </location>
</feature>
<dbReference type="InterPro" id="IPR050301">
    <property type="entry name" value="NTE"/>
</dbReference>
<name>A0A0K8QQ19_9GAMM</name>
<evidence type="ECO:0000256" key="1">
    <source>
        <dbReference type="ARBA" id="ARBA00022801"/>
    </source>
</evidence>
<evidence type="ECO:0000256" key="3">
    <source>
        <dbReference type="ARBA" id="ARBA00023098"/>
    </source>
</evidence>
<dbReference type="AlphaFoldDB" id="A0A0K8QQ19"/>
<reference evidence="7" key="1">
    <citation type="submission" date="2015-08" db="EMBL/GenBank/DDBJ databases">
        <title>Complete DNA Sequence of Pseudomonas syringae pv. actinidiae, the Causal Agent of Kiwifruit Canker Disease.</title>
        <authorList>
            <person name="Rikkerink E.H.A."/>
            <person name="Fineran P.C."/>
        </authorList>
    </citation>
    <scope>NUCLEOTIDE SEQUENCE</scope>
    <source>
        <strain evidence="7">SkMP5</strain>
    </source>
</reference>
<keyword evidence="8" id="KW-1185">Reference proteome</keyword>
<feature type="active site" description="Nucleophile" evidence="4">
    <location>
        <position position="60"/>
    </location>
</feature>
<dbReference type="SUPFAM" id="SSF52151">
    <property type="entry name" value="FabD/lysophospholipase-like"/>
    <property type="match status" value="1"/>
</dbReference>
<comment type="caution">
    <text evidence="4">Lacks conserved residue(s) required for the propagation of feature annotation.</text>
</comment>
<evidence type="ECO:0000259" key="6">
    <source>
        <dbReference type="PROSITE" id="PS51635"/>
    </source>
</evidence>
<dbReference type="Pfam" id="PF01734">
    <property type="entry name" value="Patatin"/>
    <property type="match status" value="1"/>
</dbReference>
<dbReference type="Gene3D" id="3.40.1090.10">
    <property type="entry name" value="Cytosolic phospholipase A2 catalytic domain"/>
    <property type="match status" value="2"/>
</dbReference>
<feature type="short sequence motif" description="DGA/G" evidence="4">
    <location>
        <begin position="228"/>
        <end position="230"/>
    </location>
</feature>
<dbReference type="GO" id="GO:0016787">
    <property type="term" value="F:hydrolase activity"/>
    <property type="evidence" value="ECO:0007669"/>
    <property type="project" value="UniProtKB-UniRule"/>
</dbReference>
<evidence type="ECO:0000313" key="7">
    <source>
        <dbReference type="EMBL" id="GAP66994.1"/>
    </source>
</evidence>
<dbReference type="GO" id="GO:0016042">
    <property type="term" value="P:lipid catabolic process"/>
    <property type="evidence" value="ECO:0007669"/>
    <property type="project" value="UniProtKB-UniRule"/>
</dbReference>
<feature type="short sequence motif" description="GXSXG" evidence="4">
    <location>
        <begin position="58"/>
        <end position="62"/>
    </location>
</feature>
<keyword evidence="3 4" id="KW-0443">Lipid metabolism</keyword>
<proteinExistence type="predicted"/>
<gene>
    <name evidence="7" type="ORF">MBSD_n2310</name>
</gene>
<dbReference type="Proteomes" id="UP000253740">
    <property type="component" value="Unassembled WGS sequence"/>
</dbReference>